<evidence type="ECO:0000313" key="2">
    <source>
        <dbReference type="Proteomes" id="UP001363010"/>
    </source>
</evidence>
<comment type="caution">
    <text evidence="1">The sequence shown here is derived from an EMBL/GenBank/DDBJ whole genome shotgun (WGS) entry which is preliminary data.</text>
</comment>
<sequence length="58" mass="6398">MALFREAAEALVADYMNGRILPEVAHKAAVEAARTRLIEGKTPVLDETLCSDIDREAR</sequence>
<dbReference type="EMBL" id="JBBKZV010000071">
    <property type="protein sequence ID" value="MEJ8827446.1"/>
    <property type="molecule type" value="Genomic_DNA"/>
</dbReference>
<keyword evidence="2" id="KW-1185">Reference proteome</keyword>
<gene>
    <name evidence="1" type="ORF">WKW80_36645</name>
</gene>
<dbReference type="RefSeq" id="WP_340368468.1">
    <property type="nucleotide sequence ID" value="NZ_JBBKZV010000071.1"/>
</dbReference>
<name>A0ABU8WBK6_9BURK</name>
<dbReference type="Proteomes" id="UP001363010">
    <property type="component" value="Unassembled WGS sequence"/>
</dbReference>
<accession>A0ABU8WBK6</accession>
<reference evidence="1 2" key="1">
    <citation type="submission" date="2024-03" db="EMBL/GenBank/DDBJ databases">
        <title>Novel species of the genus Variovorax.</title>
        <authorList>
            <person name="Liu Q."/>
            <person name="Xin Y.-H."/>
        </authorList>
    </citation>
    <scope>NUCLEOTIDE SEQUENCE [LARGE SCALE GENOMIC DNA]</scope>
    <source>
        <strain evidence="1 2">KACC 18501</strain>
    </source>
</reference>
<proteinExistence type="predicted"/>
<protein>
    <submittedName>
        <fullName evidence="1">Uncharacterized protein</fullName>
    </submittedName>
</protein>
<organism evidence="1 2">
    <name type="scientific">Variovorax humicola</name>
    <dbReference type="NCBI Taxonomy" id="1769758"/>
    <lineage>
        <taxon>Bacteria</taxon>
        <taxon>Pseudomonadati</taxon>
        <taxon>Pseudomonadota</taxon>
        <taxon>Betaproteobacteria</taxon>
        <taxon>Burkholderiales</taxon>
        <taxon>Comamonadaceae</taxon>
        <taxon>Variovorax</taxon>
    </lineage>
</organism>
<evidence type="ECO:0000313" key="1">
    <source>
        <dbReference type="EMBL" id="MEJ8827446.1"/>
    </source>
</evidence>